<organism evidence="1 2">
    <name type="scientific">Pleurodeles waltl</name>
    <name type="common">Iberian ribbed newt</name>
    <dbReference type="NCBI Taxonomy" id="8319"/>
    <lineage>
        <taxon>Eukaryota</taxon>
        <taxon>Metazoa</taxon>
        <taxon>Chordata</taxon>
        <taxon>Craniata</taxon>
        <taxon>Vertebrata</taxon>
        <taxon>Euteleostomi</taxon>
        <taxon>Amphibia</taxon>
        <taxon>Batrachia</taxon>
        <taxon>Caudata</taxon>
        <taxon>Salamandroidea</taxon>
        <taxon>Salamandridae</taxon>
        <taxon>Pleurodelinae</taxon>
        <taxon>Pleurodeles</taxon>
    </lineage>
</organism>
<dbReference type="Proteomes" id="UP001066276">
    <property type="component" value="Chromosome 7"/>
</dbReference>
<sequence length="138" mass="14228">MVAGDPDRAQSSSPAAIAKVLLGSGWGSSPNGTYVMAAGDPGRVQPVSPATITKLLLRLGWGPGPNGTSVMAAEDPERAWPGSPAAITKVLLGPGSPAKALTMYFCNGGLGTLGRVRPRSPDRHYKIRIRAMAGDPRP</sequence>
<evidence type="ECO:0000313" key="2">
    <source>
        <dbReference type="Proteomes" id="UP001066276"/>
    </source>
</evidence>
<comment type="caution">
    <text evidence="1">The sequence shown here is derived from an EMBL/GenBank/DDBJ whole genome shotgun (WGS) entry which is preliminary data.</text>
</comment>
<accession>A0AAV7PF74</accession>
<proteinExistence type="predicted"/>
<gene>
    <name evidence="1" type="ORF">NDU88_004439</name>
</gene>
<dbReference type="AlphaFoldDB" id="A0AAV7PF74"/>
<evidence type="ECO:0000313" key="1">
    <source>
        <dbReference type="EMBL" id="KAJ1126026.1"/>
    </source>
</evidence>
<reference evidence="1" key="1">
    <citation type="journal article" date="2022" name="bioRxiv">
        <title>Sequencing and chromosome-scale assembly of the giantPleurodeles waltlgenome.</title>
        <authorList>
            <person name="Brown T."/>
            <person name="Elewa A."/>
            <person name="Iarovenko S."/>
            <person name="Subramanian E."/>
            <person name="Araus A.J."/>
            <person name="Petzold A."/>
            <person name="Susuki M."/>
            <person name="Suzuki K.-i.T."/>
            <person name="Hayashi T."/>
            <person name="Toyoda A."/>
            <person name="Oliveira C."/>
            <person name="Osipova E."/>
            <person name="Leigh N.D."/>
            <person name="Simon A."/>
            <person name="Yun M.H."/>
        </authorList>
    </citation>
    <scope>NUCLEOTIDE SEQUENCE</scope>
    <source>
        <strain evidence="1">20211129_DDA</strain>
        <tissue evidence="1">Liver</tissue>
    </source>
</reference>
<dbReference type="EMBL" id="JANPWB010000011">
    <property type="protein sequence ID" value="KAJ1126026.1"/>
    <property type="molecule type" value="Genomic_DNA"/>
</dbReference>
<protein>
    <submittedName>
        <fullName evidence="1">Uncharacterized protein</fullName>
    </submittedName>
</protein>
<name>A0AAV7PF74_PLEWA</name>
<keyword evidence="2" id="KW-1185">Reference proteome</keyword>